<dbReference type="KEGG" id="slj:EGC82_16140"/>
<name>A0A3G8LZL4_9GAMM</name>
<dbReference type="Proteomes" id="UP000278035">
    <property type="component" value="Chromosome"/>
</dbReference>
<keyword evidence="2" id="KW-1185">Reference proteome</keyword>
<reference evidence="2" key="1">
    <citation type="submission" date="2018-11" db="EMBL/GenBank/DDBJ databases">
        <title>Shewanella sp. M2.</title>
        <authorList>
            <person name="Hwang Y.J."/>
            <person name="Hwang C.Y."/>
        </authorList>
    </citation>
    <scope>NUCLEOTIDE SEQUENCE [LARGE SCALE GENOMIC DNA]</scope>
    <source>
        <strain evidence="2">LMG 19866</strain>
    </source>
</reference>
<protein>
    <submittedName>
        <fullName evidence="1">DUF2442 domain-containing protein</fullName>
    </submittedName>
</protein>
<gene>
    <name evidence="1" type="ORF">EGC82_16140</name>
</gene>
<accession>A0A3G8LZL4</accession>
<dbReference type="Pfam" id="PF10387">
    <property type="entry name" value="DUF2442"/>
    <property type="match status" value="1"/>
</dbReference>
<sequence>MKSEQLGINTLAKVLGVTPHGLWLFAKGEEHFLSFEAFPWFKDAAVSAVFNVEEQGRDGFCWPDLDVDLSMDGIKHPDKYPLKAKH</sequence>
<proteinExistence type="predicted"/>
<organism evidence="1 2">
    <name type="scientific">Shewanella livingstonensis</name>
    <dbReference type="NCBI Taxonomy" id="150120"/>
    <lineage>
        <taxon>Bacteria</taxon>
        <taxon>Pseudomonadati</taxon>
        <taxon>Pseudomonadota</taxon>
        <taxon>Gammaproteobacteria</taxon>
        <taxon>Alteromonadales</taxon>
        <taxon>Shewanellaceae</taxon>
        <taxon>Shewanella</taxon>
    </lineage>
</organism>
<dbReference type="RefSeq" id="WP_124013271.1">
    <property type="nucleotide sequence ID" value="NZ_CBCSKC010000046.1"/>
</dbReference>
<dbReference type="OrthoDB" id="9795924at2"/>
<evidence type="ECO:0000313" key="2">
    <source>
        <dbReference type="Proteomes" id="UP000278035"/>
    </source>
</evidence>
<evidence type="ECO:0000313" key="1">
    <source>
        <dbReference type="EMBL" id="AZG74148.1"/>
    </source>
</evidence>
<dbReference type="EMBL" id="CP034015">
    <property type="protein sequence ID" value="AZG74148.1"/>
    <property type="molecule type" value="Genomic_DNA"/>
</dbReference>
<dbReference type="AlphaFoldDB" id="A0A3G8LZL4"/>
<dbReference type="InterPro" id="IPR018841">
    <property type="entry name" value="DUF2442"/>
</dbReference>